<sequence>MSNATMRHVTLDLPRRVYSTCGPQRAGWGYAGSYAF</sequence>
<reference evidence="1" key="2">
    <citation type="journal article" date="2015" name="Fish Shellfish Immunol.">
        <title>Early steps in the European eel (Anguilla anguilla)-Vibrio vulnificus interaction in the gills: Role of the RtxA13 toxin.</title>
        <authorList>
            <person name="Callol A."/>
            <person name="Pajuelo D."/>
            <person name="Ebbesson L."/>
            <person name="Teles M."/>
            <person name="MacKenzie S."/>
            <person name="Amaro C."/>
        </authorList>
    </citation>
    <scope>NUCLEOTIDE SEQUENCE</scope>
</reference>
<name>A0A0E9R4G2_ANGAN</name>
<evidence type="ECO:0000313" key="1">
    <source>
        <dbReference type="EMBL" id="JAH24046.1"/>
    </source>
</evidence>
<dbReference type="AlphaFoldDB" id="A0A0E9R4G2"/>
<protein>
    <submittedName>
        <fullName evidence="1">Uncharacterized protein</fullName>
    </submittedName>
</protein>
<accession>A0A0E9R4G2</accession>
<reference evidence="1" key="1">
    <citation type="submission" date="2014-11" db="EMBL/GenBank/DDBJ databases">
        <authorList>
            <person name="Amaro Gonzalez C."/>
        </authorList>
    </citation>
    <scope>NUCLEOTIDE SEQUENCE</scope>
</reference>
<proteinExistence type="predicted"/>
<dbReference type="EMBL" id="GBXM01084531">
    <property type="protein sequence ID" value="JAH24046.1"/>
    <property type="molecule type" value="Transcribed_RNA"/>
</dbReference>
<organism evidence="1">
    <name type="scientific">Anguilla anguilla</name>
    <name type="common">European freshwater eel</name>
    <name type="synonym">Muraena anguilla</name>
    <dbReference type="NCBI Taxonomy" id="7936"/>
    <lineage>
        <taxon>Eukaryota</taxon>
        <taxon>Metazoa</taxon>
        <taxon>Chordata</taxon>
        <taxon>Craniata</taxon>
        <taxon>Vertebrata</taxon>
        <taxon>Euteleostomi</taxon>
        <taxon>Actinopterygii</taxon>
        <taxon>Neopterygii</taxon>
        <taxon>Teleostei</taxon>
        <taxon>Anguilliformes</taxon>
        <taxon>Anguillidae</taxon>
        <taxon>Anguilla</taxon>
    </lineage>
</organism>